<evidence type="ECO:0000259" key="2">
    <source>
        <dbReference type="Pfam" id="PF07790"/>
    </source>
</evidence>
<dbReference type="KEGG" id="msj:MSSAC_0218"/>
<dbReference type="GeneID" id="31905107"/>
<dbReference type="InterPro" id="IPR012859">
    <property type="entry name" value="Pilin_N_archaeal"/>
</dbReference>
<evidence type="ECO:0000313" key="4">
    <source>
        <dbReference type="Proteomes" id="UP000033123"/>
    </source>
</evidence>
<feature type="transmembrane region" description="Helical" evidence="1">
    <location>
        <begin position="21"/>
        <end position="41"/>
    </location>
</feature>
<organism evidence="3 4">
    <name type="scientific">Methanosarcina siciliae C2J</name>
    <dbReference type="NCBI Taxonomy" id="1434118"/>
    <lineage>
        <taxon>Archaea</taxon>
        <taxon>Methanobacteriati</taxon>
        <taxon>Methanobacteriota</taxon>
        <taxon>Stenosarchaea group</taxon>
        <taxon>Methanomicrobia</taxon>
        <taxon>Methanosarcinales</taxon>
        <taxon>Methanosarcinaceae</taxon>
        <taxon>Methanosarcina</taxon>
    </lineage>
</organism>
<dbReference type="STRING" id="1434118.MSSAC_0218"/>
<dbReference type="Proteomes" id="UP000033123">
    <property type="component" value="Chromosome"/>
</dbReference>
<proteinExistence type="predicted"/>
<gene>
    <name evidence="3" type="ORF">MSSAC_0218</name>
</gene>
<keyword evidence="1" id="KW-0472">Membrane</keyword>
<dbReference type="AlphaFoldDB" id="A0A0E3PIP2"/>
<sequence length="306" mass="34242">MPGIKELMKKCTAVSDVVGEVLMTTIAVIFISSIAVFIFSYDGAADVPHTHVKEWTDSRIDTIYLEHNGGEFIETEALEIAININGNRYTYSSPQIYANLGNKSSWELGDRIEINTDSEWNVDIKDEDEINVYLIDRPSRKVFQNLRLSTKEGENSGWHTPQGSAVDTSEGGSAILLHVQKENDGLYTSYHPPVSQNDNIYEEFNFGLSAAIWRENITSVTLKLVYSGNNNICEQIKLKFWDESSGTWQQQNLPEHTSFTAYSTDLSSYINNTTDLENLKIQLVATGNAGASTTNLHVDYTALYVS</sequence>
<dbReference type="RefSeq" id="WP_082092891.1">
    <property type="nucleotide sequence ID" value="NZ_CP009508.1"/>
</dbReference>
<accession>A0A0E3PIP2</accession>
<reference evidence="3 4" key="1">
    <citation type="submission" date="2014-07" db="EMBL/GenBank/DDBJ databases">
        <title>Methanogenic archaea and the global carbon cycle.</title>
        <authorList>
            <person name="Henriksen J.R."/>
            <person name="Luke J."/>
            <person name="Reinhart S."/>
            <person name="Benedict M.N."/>
            <person name="Youngblut N.D."/>
            <person name="Metcalf M.E."/>
            <person name="Whitaker R.J."/>
            <person name="Metcalf W.W."/>
        </authorList>
    </citation>
    <scope>NUCLEOTIDE SEQUENCE [LARGE SCALE GENOMIC DNA]</scope>
    <source>
        <strain evidence="3 4">C2J</strain>
    </source>
</reference>
<dbReference type="PANTHER" id="PTHR38138">
    <property type="entry name" value="VNG6441H"/>
    <property type="match status" value="1"/>
</dbReference>
<name>A0A0E3PIP2_9EURY</name>
<dbReference type="EMBL" id="CP009508">
    <property type="protein sequence ID" value="AKB34808.1"/>
    <property type="molecule type" value="Genomic_DNA"/>
</dbReference>
<dbReference type="Pfam" id="PF07790">
    <property type="entry name" value="Pilin_N"/>
    <property type="match status" value="1"/>
</dbReference>
<feature type="domain" description="Archaeal Type IV pilin N-terminal" evidence="2">
    <location>
        <begin position="13"/>
        <end position="86"/>
    </location>
</feature>
<keyword evidence="1" id="KW-1133">Transmembrane helix</keyword>
<evidence type="ECO:0000256" key="1">
    <source>
        <dbReference type="SAM" id="Phobius"/>
    </source>
</evidence>
<dbReference type="HOGENOM" id="CLU_074281_0_0_2"/>
<dbReference type="PATRIC" id="fig|1434118.4.peg.295"/>
<dbReference type="PANTHER" id="PTHR38138:SF1">
    <property type="entry name" value="ARCHAEAL TYPE IV PILIN N-TERMINAL DOMAIN-CONTAINING PROTEIN"/>
    <property type="match status" value="1"/>
</dbReference>
<protein>
    <recommendedName>
        <fullName evidence="2">Archaeal Type IV pilin N-terminal domain-containing protein</fullName>
    </recommendedName>
</protein>
<evidence type="ECO:0000313" key="3">
    <source>
        <dbReference type="EMBL" id="AKB34808.1"/>
    </source>
</evidence>
<keyword evidence="1" id="KW-0812">Transmembrane</keyword>